<keyword evidence="5" id="KW-1185">Reference proteome</keyword>
<feature type="region of interest" description="Disordered" evidence="1">
    <location>
        <begin position="51"/>
        <end position="77"/>
    </location>
</feature>
<dbReference type="Proteomes" id="UP000717328">
    <property type="component" value="Unassembled WGS sequence"/>
</dbReference>
<evidence type="ECO:0000256" key="2">
    <source>
        <dbReference type="SAM" id="Phobius"/>
    </source>
</evidence>
<dbReference type="Pfam" id="PF01476">
    <property type="entry name" value="LysM"/>
    <property type="match status" value="1"/>
</dbReference>
<dbReference type="Gene3D" id="3.10.350.10">
    <property type="entry name" value="LysM domain"/>
    <property type="match status" value="1"/>
</dbReference>
<organism evidence="4 5">
    <name type="scientific">Sphagnurus paluster</name>
    <dbReference type="NCBI Taxonomy" id="117069"/>
    <lineage>
        <taxon>Eukaryota</taxon>
        <taxon>Fungi</taxon>
        <taxon>Dikarya</taxon>
        <taxon>Basidiomycota</taxon>
        <taxon>Agaricomycotina</taxon>
        <taxon>Agaricomycetes</taxon>
        <taxon>Agaricomycetidae</taxon>
        <taxon>Agaricales</taxon>
        <taxon>Tricholomatineae</taxon>
        <taxon>Lyophyllaceae</taxon>
        <taxon>Sphagnurus</taxon>
    </lineage>
</organism>
<dbReference type="InterPro" id="IPR036779">
    <property type="entry name" value="LysM_dom_sf"/>
</dbReference>
<dbReference type="AlphaFoldDB" id="A0A9P7K759"/>
<dbReference type="PROSITE" id="PS51782">
    <property type="entry name" value="LYSM"/>
    <property type="match status" value="1"/>
</dbReference>
<reference evidence="4" key="1">
    <citation type="submission" date="2021-02" db="EMBL/GenBank/DDBJ databases">
        <authorList>
            <person name="Nieuwenhuis M."/>
            <person name="Van De Peppel L.J.J."/>
        </authorList>
    </citation>
    <scope>NUCLEOTIDE SEQUENCE</scope>
    <source>
        <strain evidence="4">D49</strain>
    </source>
</reference>
<dbReference type="CDD" id="cd00118">
    <property type="entry name" value="LysM"/>
    <property type="match status" value="1"/>
</dbReference>
<proteinExistence type="predicted"/>
<dbReference type="SMART" id="SM00257">
    <property type="entry name" value="LysM"/>
    <property type="match status" value="1"/>
</dbReference>
<evidence type="ECO:0000313" key="5">
    <source>
        <dbReference type="Proteomes" id="UP000717328"/>
    </source>
</evidence>
<keyword evidence="2" id="KW-0812">Transmembrane</keyword>
<name>A0A9P7K759_9AGAR</name>
<dbReference type="OrthoDB" id="2107166at2759"/>
<dbReference type="InterPro" id="IPR018392">
    <property type="entry name" value="LysM"/>
</dbReference>
<dbReference type="SUPFAM" id="SSF54106">
    <property type="entry name" value="LysM domain"/>
    <property type="match status" value="1"/>
</dbReference>
<dbReference type="EMBL" id="JABCKI010005716">
    <property type="protein sequence ID" value="KAG5639643.1"/>
    <property type="molecule type" value="Genomic_DNA"/>
</dbReference>
<reference evidence="4" key="2">
    <citation type="submission" date="2021-10" db="EMBL/GenBank/DDBJ databases">
        <title>Phylogenomics reveals ancestral predisposition of the termite-cultivated fungus Termitomyces towards a domesticated lifestyle.</title>
        <authorList>
            <person name="Auxier B."/>
            <person name="Grum-Grzhimaylo A."/>
            <person name="Cardenas M.E."/>
            <person name="Lodge J.D."/>
            <person name="Laessoe T."/>
            <person name="Pedersen O."/>
            <person name="Smith M.E."/>
            <person name="Kuyper T.W."/>
            <person name="Franco-Molano E.A."/>
            <person name="Baroni T.J."/>
            <person name="Aanen D.K."/>
        </authorList>
    </citation>
    <scope>NUCLEOTIDE SEQUENCE</scope>
    <source>
        <strain evidence="4">D49</strain>
    </source>
</reference>
<keyword evidence="2" id="KW-1133">Transmembrane helix</keyword>
<protein>
    <recommendedName>
        <fullName evidence="3">LysM domain-containing protein</fullName>
    </recommendedName>
</protein>
<gene>
    <name evidence="4" type="ORF">H0H81_008804</name>
</gene>
<keyword evidence="2" id="KW-0472">Membrane</keyword>
<comment type="caution">
    <text evidence="4">The sequence shown here is derived from an EMBL/GenBank/DDBJ whole genome shotgun (WGS) entry which is preliminary data.</text>
</comment>
<feature type="domain" description="LysM" evidence="3">
    <location>
        <begin position="144"/>
        <end position="188"/>
    </location>
</feature>
<sequence>MGRWSQYDEDEYRLPEGMKRIGYDADTGRYMFQDRDGSVWQGAEGAEFSEMTRVSDGRAGASSQAHEDPDSDDIEAAPTRTDGYQALAIDPVRTSSGFEFEKDAYRTLFPFFLIVAVVLLLAWRLIVSPMLSSPPTSVCPKGTTGYWVQPGDTCWEIAKTHGCTLEQLRQVNAQTDCAALMPGMTMCLPTSETTLAS</sequence>
<accession>A0A9P7K759</accession>
<feature type="transmembrane region" description="Helical" evidence="2">
    <location>
        <begin position="108"/>
        <end position="127"/>
    </location>
</feature>
<evidence type="ECO:0000313" key="4">
    <source>
        <dbReference type="EMBL" id="KAG5639643.1"/>
    </source>
</evidence>
<evidence type="ECO:0000259" key="3">
    <source>
        <dbReference type="PROSITE" id="PS51782"/>
    </source>
</evidence>
<evidence type="ECO:0000256" key="1">
    <source>
        <dbReference type="SAM" id="MobiDB-lite"/>
    </source>
</evidence>